<dbReference type="PANTHER" id="PTHR12422">
    <property type="entry name" value="GH09096P"/>
    <property type="match status" value="1"/>
</dbReference>
<evidence type="ECO:0000256" key="8">
    <source>
        <dbReference type="SAM" id="Phobius"/>
    </source>
</evidence>
<dbReference type="InterPro" id="IPR005829">
    <property type="entry name" value="Sugar_transporter_CS"/>
</dbReference>
<sequence>MNENRNSHSKYRSLENNVYFDENNKLQKGINVNSIKGVEKVDDVCNQDELLSTCESGNIFKNHIYVNPQTYFNQQQLEIIYEETENDLSSHNCHFSNSEDSIFLDFKTSQHHYLNKSETEINNHKNDVIKKHCLGTKKNENTNLIDIDFEGILKLIGGCNKWQILIFLIISLHQIPHAMLNLGVVYMMYQPDHWCKLENFTKKNIDNHYLHINEIWNWNTILESGLLYPLIDNDYYKKHNKHDQCNFFVRDSTKIFKMLEQSTVQYSNSSNLTNESISIKRCKSWEYDNSVMEETVVTKFNRVCDDNWSRAHVHLSYSLGYLVGCFVGGYISDRYGRKTTFLTFTVLSTFFAFLLPSTVDFISFLIIRFWLAVCNEAADLAAYILCMEITGVQYRSTVGCILQIPWSSGYVLLALIGYLSRSWVTIQYFTTFLLFISIFFIYYVPESPRWLLVTGKVYEAEIIIRKASQVNNNNLPSDLGLVTHSENAKFLKNKPNFLNLLSISHLAWRNCILFFLWTSAALVYYGLVIVISDQSKPEKIILPGNFFLNNAISGIIEIPTLLFCMYLMRYGRKKSQMIMFAGSGICLFLAMIFILLEEPKTSFIFMLVGKMCIQGAFNILYIFTSELYPTILRNSAVGVSSMVARSGSALSGYIAVAFDITFPIIPMSIFAFLSLSAGLLILLLPETKDLPLPETILMVSKSAGCADVMRFVLRHSPNNTPINETLDNDLLESFLNLNEAQVSTAEINLYDILNSCLKECDKVLEDISTYGFGASYLVKKGITCVDDDVIQNEVLSEISIYIERIKRYYDLSVQLNTILSSILWELCSGPLPPNDQLKNLAALCKQFIKILCFALQFDAKKLATPSIQNDLSFYRRIISRTPFSENKLVMNLEIANNVCLFLAVSSPMFTSIVTGTLSFVSNHSKLPIENTTSTLSSIVHICHGMVLYLTEEDDEQNVDKINFYSIALVGSLLLYDHIHEDGAFVKSSQINIKSILELLQSDLLENEKKTFLINTIRYNSKHLKDEKTPKSIRLLIS</sequence>
<dbReference type="Gene3D" id="1.20.1250.20">
    <property type="entry name" value="MFS general substrate transporter like domains"/>
    <property type="match status" value="1"/>
</dbReference>
<dbReference type="AlphaFoldDB" id="A0A0N5A3Q3"/>
<evidence type="ECO:0000256" key="6">
    <source>
        <dbReference type="ARBA" id="ARBA00023136"/>
    </source>
</evidence>
<feature type="transmembrane region" description="Helical" evidence="8">
    <location>
        <begin position="425"/>
        <end position="444"/>
    </location>
</feature>
<feature type="transmembrane region" description="Helical" evidence="8">
    <location>
        <begin position="551"/>
        <end position="568"/>
    </location>
</feature>
<evidence type="ECO:0000256" key="7">
    <source>
        <dbReference type="ARBA" id="ARBA00023288"/>
    </source>
</evidence>
<accession>A0A0N5A3Q3</accession>
<comment type="subcellular location">
    <subcellularLocation>
        <location evidence="2">Membrane</location>
        <topology evidence="2">Lipid-anchor</topology>
    </subcellularLocation>
    <subcellularLocation>
        <location evidence="1">Membrane</location>
        <topology evidence="1">Multi-pass membrane protein</topology>
    </subcellularLocation>
</comment>
<evidence type="ECO:0000313" key="11">
    <source>
        <dbReference type="WBParaSite" id="PTRK_0001625800.2"/>
    </source>
</evidence>
<dbReference type="SUPFAM" id="SSF103473">
    <property type="entry name" value="MFS general substrate transporter"/>
    <property type="match status" value="1"/>
</dbReference>
<evidence type="ECO:0000313" key="10">
    <source>
        <dbReference type="Proteomes" id="UP000038045"/>
    </source>
</evidence>
<feature type="transmembrane region" description="Helical" evidence="8">
    <location>
        <begin position="577"/>
        <end position="596"/>
    </location>
</feature>
<keyword evidence="7" id="KW-0449">Lipoprotein</keyword>
<dbReference type="Pfam" id="PF00083">
    <property type="entry name" value="Sugar_tr"/>
    <property type="match status" value="1"/>
</dbReference>
<dbReference type="InterPro" id="IPR036259">
    <property type="entry name" value="MFS_trans_sf"/>
</dbReference>
<feature type="transmembrane region" description="Helical" evidence="8">
    <location>
        <begin position="315"/>
        <end position="332"/>
    </location>
</feature>
<feature type="transmembrane region" description="Helical" evidence="8">
    <location>
        <begin position="398"/>
        <end position="419"/>
    </location>
</feature>
<evidence type="ECO:0000256" key="2">
    <source>
        <dbReference type="ARBA" id="ARBA00004635"/>
    </source>
</evidence>
<dbReference type="InterPro" id="IPR009828">
    <property type="entry name" value="CYRIA/CYRIB_Rac1-bd"/>
</dbReference>
<keyword evidence="10" id="KW-1185">Reference proteome</keyword>
<dbReference type="GO" id="GO:0022857">
    <property type="term" value="F:transmembrane transporter activity"/>
    <property type="evidence" value="ECO:0007669"/>
    <property type="project" value="InterPro"/>
</dbReference>
<dbReference type="PROSITE" id="PS50850">
    <property type="entry name" value="MFS"/>
    <property type="match status" value="1"/>
</dbReference>
<dbReference type="InterPro" id="IPR039789">
    <property type="entry name" value="CYRI"/>
</dbReference>
<evidence type="ECO:0000256" key="4">
    <source>
        <dbReference type="ARBA" id="ARBA00022692"/>
    </source>
</evidence>
<evidence type="ECO:0000256" key="3">
    <source>
        <dbReference type="ARBA" id="ARBA00005778"/>
    </source>
</evidence>
<organism evidence="10 11">
    <name type="scientific">Parastrongyloides trichosuri</name>
    <name type="common">Possum-specific nematode worm</name>
    <dbReference type="NCBI Taxonomy" id="131310"/>
    <lineage>
        <taxon>Eukaryota</taxon>
        <taxon>Metazoa</taxon>
        <taxon>Ecdysozoa</taxon>
        <taxon>Nematoda</taxon>
        <taxon>Chromadorea</taxon>
        <taxon>Rhabditida</taxon>
        <taxon>Tylenchina</taxon>
        <taxon>Panagrolaimomorpha</taxon>
        <taxon>Strongyloidoidea</taxon>
        <taxon>Strongyloididae</taxon>
        <taxon>Parastrongyloides</taxon>
    </lineage>
</organism>
<evidence type="ECO:0000256" key="1">
    <source>
        <dbReference type="ARBA" id="ARBA00004141"/>
    </source>
</evidence>
<keyword evidence="4 8" id="KW-0812">Transmembrane</keyword>
<dbReference type="GO" id="GO:0016020">
    <property type="term" value="C:membrane"/>
    <property type="evidence" value="ECO:0007669"/>
    <property type="project" value="UniProtKB-SubCell"/>
</dbReference>
<protein>
    <submittedName>
        <fullName evidence="11">MFS domain-containing protein</fullName>
    </submittedName>
</protein>
<dbReference type="CDD" id="cd17317">
    <property type="entry name" value="MFS_SLC22"/>
    <property type="match status" value="1"/>
</dbReference>
<dbReference type="Proteomes" id="UP000038045">
    <property type="component" value="Unplaced"/>
</dbReference>
<reference evidence="11" key="1">
    <citation type="submission" date="2017-02" db="UniProtKB">
        <authorList>
            <consortium name="WormBaseParasite"/>
        </authorList>
    </citation>
    <scope>IDENTIFICATION</scope>
</reference>
<dbReference type="Pfam" id="PF07159">
    <property type="entry name" value="CYRIA-B_Rac1-bd"/>
    <property type="match status" value="1"/>
</dbReference>
<feature type="domain" description="Major facilitator superfamily (MFS) profile" evidence="9">
    <location>
        <begin position="246"/>
        <end position="688"/>
    </location>
</feature>
<proteinExistence type="inferred from homology"/>
<name>A0A0N5A3Q3_PARTI</name>
<comment type="similarity">
    <text evidence="3">Belongs to the CYRI family.</text>
</comment>
<dbReference type="InterPro" id="IPR005828">
    <property type="entry name" value="MFS_sugar_transport-like"/>
</dbReference>
<dbReference type="STRING" id="131310.A0A0N5A3Q3"/>
<dbReference type="InterPro" id="IPR020846">
    <property type="entry name" value="MFS_dom"/>
</dbReference>
<evidence type="ECO:0000259" key="9">
    <source>
        <dbReference type="PROSITE" id="PS50850"/>
    </source>
</evidence>
<feature type="transmembrane region" description="Helical" evidence="8">
    <location>
        <begin position="602"/>
        <end position="623"/>
    </location>
</feature>
<dbReference type="GO" id="GO:0030833">
    <property type="term" value="P:regulation of actin filament polymerization"/>
    <property type="evidence" value="ECO:0007669"/>
    <property type="project" value="InterPro"/>
</dbReference>
<keyword evidence="6 8" id="KW-0472">Membrane</keyword>
<dbReference type="PROSITE" id="PS00216">
    <property type="entry name" value="SUGAR_TRANSPORT_1"/>
    <property type="match status" value="1"/>
</dbReference>
<evidence type="ECO:0000256" key="5">
    <source>
        <dbReference type="ARBA" id="ARBA00022989"/>
    </source>
</evidence>
<dbReference type="WBParaSite" id="PTRK_0001625800.2">
    <property type="protein sequence ID" value="PTRK_0001625800.2"/>
    <property type="gene ID" value="PTRK_0001625800"/>
</dbReference>
<keyword evidence="5 8" id="KW-1133">Transmembrane helix</keyword>
<feature type="transmembrane region" description="Helical" evidence="8">
    <location>
        <begin position="511"/>
        <end position="531"/>
    </location>
</feature>
<dbReference type="GO" id="GO:0031267">
    <property type="term" value="F:small GTPase binding"/>
    <property type="evidence" value="ECO:0007669"/>
    <property type="project" value="InterPro"/>
</dbReference>